<dbReference type="PANTHER" id="PTHR21530">
    <property type="entry name" value="PHEROMONE SHUTDOWN PROTEIN"/>
    <property type="match status" value="1"/>
</dbReference>
<protein>
    <recommendedName>
        <fullName evidence="3">TraB family protein</fullName>
    </recommendedName>
</protein>
<accession>A0A1J5U7Q9</accession>
<dbReference type="EMBL" id="MIYU01000001">
    <property type="protein sequence ID" value="OIR20318.1"/>
    <property type="molecule type" value="Genomic_DNA"/>
</dbReference>
<dbReference type="InterPro" id="IPR046345">
    <property type="entry name" value="TraB_PrgY-like"/>
</dbReference>
<evidence type="ECO:0000313" key="1">
    <source>
        <dbReference type="EMBL" id="OIR20318.1"/>
    </source>
</evidence>
<dbReference type="AlphaFoldDB" id="A0A1J5U7Q9"/>
<name>A0A1J5U7Q9_9ARCH</name>
<comment type="caution">
    <text evidence="1">The sequence shown here is derived from an EMBL/GenBank/DDBJ whole genome shotgun (WGS) entry which is preliminary data.</text>
</comment>
<gene>
    <name evidence="1" type="ORF">BEU04_00475</name>
</gene>
<sequence length="232" mass="26075">MLLILGTAHVLDLSIGIERAIRDFNPDIVALELDKDRWAALNSPSSSNTEGPLFVKILAYLQKRLSEVFGSPPGSDMLAAADVARKTGASLAFIDLPIIPVLQKSWNSMSLKEKSFLFFEMFSLSLGFQKVDKQMENSEWDFSKQLDEFAIRYPTLKEQLIDRRDKFMALSIIKLFRQQTKENPIRIVAVVGEGHLEGLSSSLSSLNPKIIHLKDLIKMCEGDSYTLTIQPN</sequence>
<evidence type="ECO:0000313" key="2">
    <source>
        <dbReference type="Proteomes" id="UP000183815"/>
    </source>
</evidence>
<dbReference type="Pfam" id="PF01963">
    <property type="entry name" value="TraB_PrgY_gumN"/>
    <property type="match status" value="1"/>
</dbReference>
<proteinExistence type="predicted"/>
<dbReference type="InterPro" id="IPR002816">
    <property type="entry name" value="TraB/PrgY/GumN_fam"/>
</dbReference>
<dbReference type="Proteomes" id="UP000183815">
    <property type="component" value="Unassembled WGS sequence"/>
</dbReference>
<dbReference type="PANTHER" id="PTHR21530:SF7">
    <property type="entry name" value="TRAB DOMAIN-CONTAINING PROTEIN"/>
    <property type="match status" value="1"/>
</dbReference>
<dbReference type="CDD" id="cd14726">
    <property type="entry name" value="TraB_PrgY-like"/>
    <property type="match status" value="1"/>
</dbReference>
<evidence type="ECO:0008006" key="3">
    <source>
        <dbReference type="Google" id="ProtNLM"/>
    </source>
</evidence>
<organism evidence="1 2">
    <name type="scientific">Marine Group III euryarchaeote CG-Bathy1</name>
    <dbReference type="NCBI Taxonomy" id="1889001"/>
    <lineage>
        <taxon>Archaea</taxon>
        <taxon>Methanobacteriati</taxon>
        <taxon>Thermoplasmatota</taxon>
        <taxon>Thermoplasmata</taxon>
        <taxon>Candidatus Thermoprofundales</taxon>
    </lineage>
</organism>
<reference evidence="1 2" key="1">
    <citation type="submission" date="2016-08" db="EMBL/GenBank/DDBJ databases">
        <title>New Insights into Marine Group III Euryarchaeota, from dark to light.</title>
        <authorList>
            <person name="Haro-Moreno J.M."/>
            <person name="Rodriguez-Valera F."/>
            <person name="Lopez-Garcia P."/>
            <person name="Moreira D."/>
            <person name="Martin-Cuadrado A.B."/>
        </authorList>
    </citation>
    <scope>NUCLEOTIDE SEQUENCE [LARGE SCALE GENOMIC DNA]</scope>
    <source>
        <strain evidence="1">CG-Bathy1</strain>
    </source>
</reference>